<keyword evidence="1" id="KW-1133">Transmembrane helix</keyword>
<keyword evidence="1" id="KW-0812">Transmembrane</keyword>
<gene>
    <name evidence="2" type="ORF">CKAH01_19102</name>
</gene>
<evidence type="ECO:0000256" key="1">
    <source>
        <dbReference type="SAM" id="Phobius"/>
    </source>
</evidence>
<evidence type="ECO:0000313" key="3">
    <source>
        <dbReference type="Proteomes" id="UP001281614"/>
    </source>
</evidence>
<protein>
    <submittedName>
        <fullName evidence="2">Uncharacterized protein</fullName>
    </submittedName>
</protein>
<accession>A0AAD9Y080</accession>
<keyword evidence="3" id="KW-1185">Reference proteome</keyword>
<proteinExistence type="predicted"/>
<feature type="transmembrane region" description="Helical" evidence="1">
    <location>
        <begin position="137"/>
        <end position="157"/>
    </location>
</feature>
<comment type="caution">
    <text evidence="2">The sequence shown here is derived from an EMBL/GenBank/DDBJ whole genome shotgun (WGS) entry which is preliminary data.</text>
</comment>
<dbReference type="EMBL" id="VYYT01000658">
    <property type="protein sequence ID" value="KAK2730649.1"/>
    <property type="molecule type" value="Genomic_DNA"/>
</dbReference>
<feature type="transmembrane region" description="Helical" evidence="1">
    <location>
        <begin position="178"/>
        <end position="203"/>
    </location>
</feature>
<reference evidence="2" key="1">
    <citation type="submission" date="2023-02" db="EMBL/GenBank/DDBJ databases">
        <title>Colletotrichum kahawae CIFC_Que2 genome sequencing and assembly.</title>
        <authorList>
            <person name="Baroncelli R."/>
        </authorList>
    </citation>
    <scope>NUCLEOTIDE SEQUENCE</scope>
    <source>
        <strain evidence="2">CIFC_Que2</strain>
    </source>
</reference>
<sequence>MVEAPCCSCGAKPACPPWSLLPPWSPFPWPPFSWSHVSCVNHFCLQAQGYGGEREDVADRVRRLPSGSSIGGRHSRRANYSVDLLWSPEYCILAPTEPCCAECAAGFVCIAGYPSRSNIGLSESDAIPQRQWSPRMIAVPGSADGIAILLGLINLLGRRKRGLLVLCRLRNCLKHGERNTVVSNCICYSVAFLVLGGIVSFVVNSWS</sequence>
<dbReference type="AlphaFoldDB" id="A0AAD9Y080"/>
<organism evidence="2 3">
    <name type="scientific">Colletotrichum kahawae</name>
    <name type="common">Coffee berry disease fungus</name>
    <dbReference type="NCBI Taxonomy" id="34407"/>
    <lineage>
        <taxon>Eukaryota</taxon>
        <taxon>Fungi</taxon>
        <taxon>Dikarya</taxon>
        <taxon>Ascomycota</taxon>
        <taxon>Pezizomycotina</taxon>
        <taxon>Sordariomycetes</taxon>
        <taxon>Hypocreomycetidae</taxon>
        <taxon>Glomerellales</taxon>
        <taxon>Glomerellaceae</taxon>
        <taxon>Colletotrichum</taxon>
        <taxon>Colletotrichum gloeosporioides species complex</taxon>
    </lineage>
</organism>
<name>A0AAD9Y080_COLKA</name>
<keyword evidence="1" id="KW-0472">Membrane</keyword>
<dbReference type="Proteomes" id="UP001281614">
    <property type="component" value="Unassembled WGS sequence"/>
</dbReference>
<evidence type="ECO:0000313" key="2">
    <source>
        <dbReference type="EMBL" id="KAK2730649.1"/>
    </source>
</evidence>